<protein>
    <submittedName>
        <fullName evidence="1">Uncharacterized protein</fullName>
    </submittedName>
</protein>
<name>A0A0V7ZD50_9CYAN</name>
<evidence type="ECO:0000313" key="1">
    <source>
        <dbReference type="EMBL" id="KST62414.1"/>
    </source>
</evidence>
<dbReference type="OrthoDB" id="466434at2"/>
<keyword evidence="2" id="KW-1185">Reference proteome</keyword>
<comment type="caution">
    <text evidence="1">The sequence shown here is derived from an EMBL/GenBank/DDBJ whole genome shotgun (WGS) entry which is preliminary data.</text>
</comment>
<dbReference type="EMBL" id="LMTZ01000157">
    <property type="protein sequence ID" value="KST62414.1"/>
    <property type="molecule type" value="Genomic_DNA"/>
</dbReference>
<proteinExistence type="predicted"/>
<sequence>MSSSTPLQGSELIDCARANMKQGIKVAAESCGYGDNINSFESELKASCNAMGIDVNSFADLISFEQVITETPGVEIAPDTPTKL</sequence>
<dbReference type="Proteomes" id="UP000053372">
    <property type="component" value="Unassembled WGS sequence"/>
</dbReference>
<gene>
    <name evidence="1" type="ORF">BC008_09610</name>
</gene>
<dbReference type="RefSeq" id="WP_027846244.1">
    <property type="nucleotide sequence ID" value="NZ_LMTZ01000157.1"/>
</dbReference>
<reference evidence="1 2" key="1">
    <citation type="journal article" date="2015" name="Genome Announc.">
        <title>Draft Genome of the Euendolithic (true boring) Cyanobacterium Mastigocoleus testarum strain BC008.</title>
        <authorList>
            <person name="Guida B.S."/>
            <person name="Garcia-Pichel F."/>
        </authorList>
    </citation>
    <scope>NUCLEOTIDE SEQUENCE [LARGE SCALE GENOMIC DNA]</scope>
    <source>
        <strain evidence="1 2">BC008</strain>
    </source>
</reference>
<organism evidence="1 2">
    <name type="scientific">Mastigocoleus testarum BC008</name>
    <dbReference type="NCBI Taxonomy" id="371196"/>
    <lineage>
        <taxon>Bacteria</taxon>
        <taxon>Bacillati</taxon>
        <taxon>Cyanobacteriota</taxon>
        <taxon>Cyanophyceae</taxon>
        <taxon>Nostocales</taxon>
        <taxon>Hapalosiphonaceae</taxon>
        <taxon>Mastigocoleus</taxon>
    </lineage>
</organism>
<evidence type="ECO:0000313" key="2">
    <source>
        <dbReference type="Proteomes" id="UP000053372"/>
    </source>
</evidence>
<accession>A0A0V7ZD50</accession>
<dbReference type="AlphaFoldDB" id="A0A0V7ZD50"/>